<feature type="domain" description="Glycosyl transferase family 1" evidence="4">
    <location>
        <begin position="190"/>
        <end position="349"/>
    </location>
</feature>
<evidence type="ECO:0000313" key="6">
    <source>
        <dbReference type="EMBL" id="QYO77768.1"/>
    </source>
</evidence>
<gene>
    <name evidence="6" type="ORF">K1X15_04155</name>
</gene>
<evidence type="ECO:0000256" key="2">
    <source>
        <dbReference type="ARBA" id="ARBA00022676"/>
    </source>
</evidence>
<dbReference type="PANTHER" id="PTHR12526">
    <property type="entry name" value="GLYCOSYLTRANSFERASE"/>
    <property type="match status" value="1"/>
</dbReference>
<name>A0ABX8WFV8_9HYPH</name>
<keyword evidence="3 6" id="KW-0808">Transferase</keyword>
<protein>
    <submittedName>
        <fullName evidence="6">Glycosyltransferase</fullName>
        <ecNumber evidence="6">2.4.-.-</ecNumber>
    </submittedName>
</protein>
<feature type="domain" description="Glycosyltransferase subfamily 4-like N-terminal" evidence="5">
    <location>
        <begin position="20"/>
        <end position="145"/>
    </location>
</feature>
<dbReference type="RefSeq" id="WP_220306222.1">
    <property type="nucleotide sequence ID" value="NZ_CP080590.1"/>
</dbReference>
<evidence type="ECO:0000256" key="1">
    <source>
        <dbReference type="ARBA" id="ARBA00009481"/>
    </source>
</evidence>
<comment type="similarity">
    <text evidence="1">Belongs to the glycosyltransferase group 1 family. Glycosyltransferase 4 subfamily.</text>
</comment>
<sequence length="386" mass="41254">MNVLIVCNDLPYFLAHRLPLARAILASGGRLALVCGGDSSLAAALPPEVEFHPIAVDRHRLNLLPDIGLVRKVRSLLRTFRPDVMHCITIKPILMAGLALALSRQRTRTRAVFTFAGLGRVFEAGGGASALRRTIVVKALKLATARLNCAATFENQADADTLVRYGIFAPDQTHALFGAGIDTRAFTPPSQPRTGRLTILFASRLLRAKGIDMFLEMASKFRQSGAEADFLVAGLPDPGNPDAIDPAAIAEAEQQGWVRHLGPVSAEAMPDLLRGADIVCLPTRLREGFPRVLIEAAACGCALIGSRQPSIAQVIEDGSNGWMVDTGTTQELEAALASAIADPAKTRAMGMTSAAMLETKVVDERDVSAQFLAIYQAKAVKREASL</sequence>
<dbReference type="EC" id="2.4.-.-" evidence="6"/>
<reference evidence="6 7" key="1">
    <citation type="submission" date="2021-08" db="EMBL/GenBank/DDBJ databases">
        <title>Devosia salina sp. nov., isolated from the South China Sea sediment.</title>
        <authorList>
            <person name="Zhou Z."/>
        </authorList>
    </citation>
    <scope>NUCLEOTIDE SEQUENCE [LARGE SCALE GENOMIC DNA]</scope>
    <source>
        <strain evidence="6 7">SCS-3</strain>
    </source>
</reference>
<dbReference type="InterPro" id="IPR001296">
    <property type="entry name" value="Glyco_trans_1"/>
</dbReference>
<dbReference type="Pfam" id="PF00534">
    <property type="entry name" value="Glycos_transf_1"/>
    <property type="match status" value="1"/>
</dbReference>
<proteinExistence type="inferred from homology"/>
<organism evidence="6 7">
    <name type="scientific">Devosia salina</name>
    <dbReference type="NCBI Taxonomy" id="2860336"/>
    <lineage>
        <taxon>Bacteria</taxon>
        <taxon>Pseudomonadati</taxon>
        <taxon>Pseudomonadota</taxon>
        <taxon>Alphaproteobacteria</taxon>
        <taxon>Hyphomicrobiales</taxon>
        <taxon>Devosiaceae</taxon>
        <taxon>Devosia</taxon>
    </lineage>
</organism>
<evidence type="ECO:0000259" key="4">
    <source>
        <dbReference type="Pfam" id="PF00534"/>
    </source>
</evidence>
<accession>A0ABX8WFV8</accession>
<evidence type="ECO:0000256" key="3">
    <source>
        <dbReference type="ARBA" id="ARBA00022679"/>
    </source>
</evidence>
<dbReference type="PANTHER" id="PTHR12526:SF640">
    <property type="entry name" value="COLANIC ACID BIOSYNTHESIS GLYCOSYLTRANSFERASE WCAL-RELATED"/>
    <property type="match status" value="1"/>
</dbReference>
<keyword evidence="2 6" id="KW-0328">Glycosyltransferase</keyword>
<dbReference type="Pfam" id="PF13579">
    <property type="entry name" value="Glyco_trans_4_4"/>
    <property type="match status" value="1"/>
</dbReference>
<dbReference type="InterPro" id="IPR028098">
    <property type="entry name" value="Glyco_trans_4-like_N"/>
</dbReference>
<dbReference type="Proteomes" id="UP000825799">
    <property type="component" value="Chromosome"/>
</dbReference>
<evidence type="ECO:0000313" key="7">
    <source>
        <dbReference type="Proteomes" id="UP000825799"/>
    </source>
</evidence>
<keyword evidence="7" id="KW-1185">Reference proteome</keyword>
<evidence type="ECO:0000259" key="5">
    <source>
        <dbReference type="Pfam" id="PF13579"/>
    </source>
</evidence>
<dbReference type="Gene3D" id="3.40.50.2000">
    <property type="entry name" value="Glycogen Phosphorylase B"/>
    <property type="match status" value="2"/>
</dbReference>
<dbReference type="GO" id="GO:0016757">
    <property type="term" value="F:glycosyltransferase activity"/>
    <property type="evidence" value="ECO:0007669"/>
    <property type="project" value="UniProtKB-KW"/>
</dbReference>
<dbReference type="EMBL" id="CP080590">
    <property type="protein sequence ID" value="QYO77768.1"/>
    <property type="molecule type" value="Genomic_DNA"/>
</dbReference>
<dbReference type="SUPFAM" id="SSF53756">
    <property type="entry name" value="UDP-Glycosyltransferase/glycogen phosphorylase"/>
    <property type="match status" value="1"/>
</dbReference>